<evidence type="ECO:0000256" key="1">
    <source>
        <dbReference type="ARBA" id="ARBA00022741"/>
    </source>
</evidence>
<dbReference type="SMART" id="SM00382">
    <property type="entry name" value="AAA"/>
    <property type="match status" value="2"/>
</dbReference>
<dbReference type="GO" id="GO:0005524">
    <property type="term" value="F:ATP binding"/>
    <property type="evidence" value="ECO:0007669"/>
    <property type="project" value="UniProtKB-KW"/>
</dbReference>
<dbReference type="FunFam" id="3.40.50.300:FF:001025">
    <property type="entry name" value="ATPase family, AAA domain-containing 2B"/>
    <property type="match status" value="1"/>
</dbReference>
<keyword evidence="3" id="KW-0175">Coiled coil</keyword>
<evidence type="ECO:0000256" key="2">
    <source>
        <dbReference type="ARBA" id="ARBA00022840"/>
    </source>
</evidence>
<evidence type="ECO:0000259" key="4">
    <source>
        <dbReference type="SMART" id="SM00382"/>
    </source>
</evidence>
<feature type="domain" description="AAA+ ATPase" evidence="4">
    <location>
        <begin position="558"/>
        <end position="692"/>
    </location>
</feature>
<dbReference type="InterPro" id="IPR027417">
    <property type="entry name" value="P-loop_NTPase"/>
</dbReference>
<dbReference type="InterPro" id="IPR041569">
    <property type="entry name" value="AAA_lid_3"/>
</dbReference>
<proteinExistence type="predicted"/>
<dbReference type="PANTHER" id="PTHR23077:SF27">
    <property type="entry name" value="ATPASE FAMILY GENE 2 PROTEIN HOMOLOG A"/>
    <property type="match status" value="1"/>
</dbReference>
<evidence type="ECO:0000313" key="5">
    <source>
        <dbReference type="EMBL" id="KAK0326457.1"/>
    </source>
</evidence>
<dbReference type="AlphaFoldDB" id="A0AAN6JDU0"/>
<evidence type="ECO:0000313" key="6">
    <source>
        <dbReference type="Proteomes" id="UP001168146"/>
    </source>
</evidence>
<dbReference type="EMBL" id="JASUXU010000004">
    <property type="protein sequence ID" value="KAK0326457.1"/>
    <property type="molecule type" value="Genomic_DNA"/>
</dbReference>
<dbReference type="InterPro" id="IPR003593">
    <property type="entry name" value="AAA+_ATPase"/>
</dbReference>
<name>A0AAN6JDU0_9PEZI</name>
<reference evidence="5" key="1">
    <citation type="submission" date="2021-12" db="EMBL/GenBank/DDBJ databases">
        <title>Black yeast isolated from Biological Soil Crust.</title>
        <authorList>
            <person name="Kurbessoian T."/>
        </authorList>
    </citation>
    <scope>NUCLEOTIDE SEQUENCE</scope>
    <source>
        <strain evidence="5">CCFEE 5208</strain>
    </source>
</reference>
<dbReference type="GO" id="GO:0005737">
    <property type="term" value="C:cytoplasm"/>
    <property type="evidence" value="ECO:0007669"/>
    <property type="project" value="TreeGrafter"/>
</dbReference>
<sequence>MATLPYFNPLRMHPPNGQNSHHSFMTDPSSFVVRLLPSAGLEGAFRVHLSPESLERLDLKVGELCQMSGESGNGYGIAWRATDKMGNSPRLRPAKMTDTLRAAFGFKEGSHVTITKTTASIVHADKVILTDVTPSDYANPLDVEDGRWRGRATYTLLESEAIATGATFDVSAKKRLKKRFYVDHVQAANTVGPSLFYCDDKTVITISDQAVEPALPNGQSVKSLLDTSKIGGLVAQVQELNKHLDYVLNGSHNSTSVASTPAIARHVLLHGFEGTGKSLLIKQIRMTRACKVFDLELEGSFTKVQAHVKNVFREAIAAAPSVILIDDLEAEISTDQKPLTRLLARELDKLMGTNVIVVAATRLLTNIDGTLVRGDRFCGQIELPIPDTAARREILSVLLEGVPEREALAIAVSQKTHGFTGSDLAVLVNNATWHAIHHEFHEDWISVNARMSVLNGVANGQVDGSVHSQATTEVEQATQHLASFAAGEHERSMSPTLEDFSLALDNVRPTALREVFLEKPKVHWSDIGGSEAIKQRFDEAIGLPLQHADLFAKYCIKPSKGILLYGPPGCSKTMTAQAVATMYDLNFIAVKGAELISMYVGESERAVREVFRKARQAAPCVIFFDEIDAIGSEREGATKGLNVLTTLLNEMDGFEAMHDVLILAATNKPEVLDSALLRAGRFDSHVYVGLPTAEARRGILDIVLVGLPQPVAAADYEQLIGETEGYSGAEIVRICNVAKMGLVKRVIAGGNTSGARAICRDDFQDAFGQVKKGITREMLRGKTAAINLAVPNGAFSNLATIMCQVCQLTLVMIPPVRASRHISAQRLHDSGIRANPENSTTTGLETLPDGEIWCVRCLGHVAGIGTPLSTATML</sequence>
<keyword evidence="1" id="KW-0547">Nucleotide-binding</keyword>
<organism evidence="5 6">
    <name type="scientific">Friedmanniomyces endolithicus</name>
    <dbReference type="NCBI Taxonomy" id="329885"/>
    <lineage>
        <taxon>Eukaryota</taxon>
        <taxon>Fungi</taxon>
        <taxon>Dikarya</taxon>
        <taxon>Ascomycota</taxon>
        <taxon>Pezizomycotina</taxon>
        <taxon>Dothideomycetes</taxon>
        <taxon>Dothideomycetidae</taxon>
        <taxon>Mycosphaerellales</taxon>
        <taxon>Teratosphaeriaceae</taxon>
        <taxon>Friedmanniomyces</taxon>
    </lineage>
</organism>
<dbReference type="PANTHER" id="PTHR23077">
    <property type="entry name" value="AAA-FAMILY ATPASE"/>
    <property type="match status" value="1"/>
</dbReference>
<dbReference type="InterPro" id="IPR050168">
    <property type="entry name" value="AAA_ATPase_domain"/>
</dbReference>
<dbReference type="InterPro" id="IPR003960">
    <property type="entry name" value="ATPase_AAA_CS"/>
</dbReference>
<dbReference type="SUPFAM" id="SSF52540">
    <property type="entry name" value="P-loop containing nucleoside triphosphate hydrolases"/>
    <property type="match status" value="2"/>
</dbReference>
<dbReference type="Gene3D" id="1.10.8.60">
    <property type="match status" value="2"/>
</dbReference>
<accession>A0AAN6JDU0</accession>
<gene>
    <name evidence="5" type="primary">AFG2_1</name>
    <name evidence="5" type="ORF">LTR82_002299</name>
</gene>
<dbReference type="InterPro" id="IPR003959">
    <property type="entry name" value="ATPase_AAA_core"/>
</dbReference>
<keyword evidence="2" id="KW-0067">ATP-binding</keyword>
<dbReference type="Pfam" id="PF17862">
    <property type="entry name" value="AAA_lid_3"/>
    <property type="match status" value="1"/>
</dbReference>
<dbReference type="Pfam" id="PF00004">
    <property type="entry name" value="AAA"/>
    <property type="match status" value="2"/>
</dbReference>
<feature type="domain" description="AAA+ ATPase" evidence="4">
    <location>
        <begin position="263"/>
        <end position="387"/>
    </location>
</feature>
<evidence type="ECO:0000256" key="3">
    <source>
        <dbReference type="ARBA" id="ARBA00023054"/>
    </source>
</evidence>
<comment type="caution">
    <text evidence="5">The sequence shown here is derived from an EMBL/GenBank/DDBJ whole genome shotgun (WGS) entry which is preliminary data.</text>
</comment>
<protein>
    <submittedName>
        <fullName evidence="5">AAA+-type ATPase</fullName>
    </submittedName>
</protein>
<dbReference type="Proteomes" id="UP001168146">
    <property type="component" value="Unassembled WGS sequence"/>
</dbReference>
<dbReference type="Gene3D" id="3.40.50.300">
    <property type="entry name" value="P-loop containing nucleotide triphosphate hydrolases"/>
    <property type="match status" value="2"/>
</dbReference>
<dbReference type="PROSITE" id="PS00674">
    <property type="entry name" value="AAA"/>
    <property type="match status" value="1"/>
</dbReference>
<dbReference type="GO" id="GO:0016887">
    <property type="term" value="F:ATP hydrolysis activity"/>
    <property type="evidence" value="ECO:0007669"/>
    <property type="project" value="InterPro"/>
</dbReference>